<dbReference type="PANTHER" id="PTHR43585:SF2">
    <property type="entry name" value="ATP-GRASP ENZYME FSQD"/>
    <property type="match status" value="1"/>
</dbReference>
<evidence type="ECO:0000256" key="4">
    <source>
        <dbReference type="PROSITE-ProRule" id="PRU00409"/>
    </source>
</evidence>
<name>A0A2S3U404_LACPN</name>
<dbReference type="Gene3D" id="3.40.50.20">
    <property type="match status" value="1"/>
</dbReference>
<keyword evidence="3 4" id="KW-0067">ATP-binding</keyword>
<dbReference type="Pfam" id="PF18130">
    <property type="entry name" value="ATPgrasp_N"/>
    <property type="match status" value="1"/>
</dbReference>
<dbReference type="InterPro" id="IPR052032">
    <property type="entry name" value="ATP-dep_AA_Ligase"/>
</dbReference>
<dbReference type="PROSITE" id="PS50975">
    <property type="entry name" value="ATP_GRASP"/>
    <property type="match status" value="1"/>
</dbReference>
<evidence type="ECO:0000313" key="6">
    <source>
        <dbReference type="EMBL" id="POD82834.1"/>
    </source>
</evidence>
<dbReference type="Proteomes" id="UP000236990">
    <property type="component" value="Unassembled WGS sequence"/>
</dbReference>
<reference evidence="6 7" key="1">
    <citation type="submission" date="2017-06" db="EMBL/GenBank/DDBJ databases">
        <title>Genome sequence of Lactobacillus plantarum subsp. plantarum strain SRCM101258.</title>
        <authorList>
            <person name="Cho S.H."/>
        </authorList>
    </citation>
    <scope>NUCLEOTIDE SEQUENCE [LARGE SCALE GENOMIC DNA]</scope>
    <source>
        <strain evidence="6 7">SRCM101258</strain>
    </source>
</reference>
<dbReference type="Gene3D" id="3.30.1490.20">
    <property type="entry name" value="ATP-grasp fold, A domain"/>
    <property type="match status" value="1"/>
</dbReference>
<dbReference type="InterPro" id="IPR041472">
    <property type="entry name" value="BL00235/CARNS1_N"/>
</dbReference>
<dbReference type="Pfam" id="PF13535">
    <property type="entry name" value="ATP-grasp_4"/>
    <property type="match status" value="1"/>
</dbReference>
<evidence type="ECO:0000256" key="2">
    <source>
        <dbReference type="ARBA" id="ARBA00022741"/>
    </source>
</evidence>
<evidence type="ECO:0000256" key="1">
    <source>
        <dbReference type="ARBA" id="ARBA00022598"/>
    </source>
</evidence>
<dbReference type="InterPro" id="IPR011761">
    <property type="entry name" value="ATP-grasp"/>
</dbReference>
<organism evidence="6 7">
    <name type="scientific">Lactiplantibacillus plantarum subsp. plantarum</name>
    <dbReference type="NCBI Taxonomy" id="337330"/>
    <lineage>
        <taxon>Bacteria</taxon>
        <taxon>Bacillati</taxon>
        <taxon>Bacillota</taxon>
        <taxon>Bacilli</taxon>
        <taxon>Lactobacillales</taxon>
        <taxon>Lactobacillaceae</taxon>
        <taxon>Lactiplantibacillus</taxon>
    </lineage>
</organism>
<dbReference type="GO" id="GO:0016874">
    <property type="term" value="F:ligase activity"/>
    <property type="evidence" value="ECO:0007669"/>
    <property type="project" value="UniProtKB-KW"/>
</dbReference>
<keyword evidence="2 4" id="KW-0547">Nucleotide-binding</keyword>
<proteinExistence type="predicted"/>
<dbReference type="AlphaFoldDB" id="A0A2S3U404"/>
<evidence type="ECO:0000313" key="7">
    <source>
        <dbReference type="Proteomes" id="UP000236990"/>
    </source>
</evidence>
<evidence type="ECO:0000259" key="5">
    <source>
        <dbReference type="PROSITE" id="PS50975"/>
    </source>
</evidence>
<comment type="caution">
    <text evidence="6">The sequence shown here is derived from an EMBL/GenBank/DDBJ whole genome shotgun (WGS) entry which is preliminary data.</text>
</comment>
<gene>
    <name evidence="6" type="ORF">S101258_02219</name>
</gene>
<evidence type="ECO:0000256" key="3">
    <source>
        <dbReference type="ARBA" id="ARBA00022840"/>
    </source>
</evidence>
<accession>A0A2S3U404</accession>
<dbReference type="EMBL" id="NKCZ01000114">
    <property type="protein sequence ID" value="POD82834.1"/>
    <property type="molecule type" value="Genomic_DNA"/>
</dbReference>
<dbReference type="InterPro" id="IPR013815">
    <property type="entry name" value="ATP_grasp_subdomain_1"/>
</dbReference>
<dbReference type="GO" id="GO:0046872">
    <property type="term" value="F:metal ion binding"/>
    <property type="evidence" value="ECO:0007669"/>
    <property type="project" value="InterPro"/>
</dbReference>
<protein>
    <submittedName>
        <fullName evidence="6">L-arginine-specific L-amino acid ligase</fullName>
    </submittedName>
</protein>
<sequence length="401" mass="45240">MRVGIINRVPLVRAPFNQWTPQGADVTLISRYPVAAADRTNLKKVIVFADYDNDLKLTALVARLHQEQPFDRLITLSEFDILRVAKIRSLLHIPGQDYFSGTLYRDKITMKQFAQLKGLNVPRFARVTTLDEVQAFVAEFGTPTILKPSQQAGSKDVQVLNTLDEATTRNVTQALGTYGEMDLEQFIQGDLYHVDGIINQGQLQFVSVSQYLNDCGDSTTLNQKARTFADFTISEDSPAFKTLKDAAQQLLRAPQLDYGTVHLEFILDATQRAFFVEMGSRTGGLMITNAIQHKYGLVMNEAAYKLQAGFNYQLSPQPPMTEAGFLTVLPQNGRLVKFNVAPLRPEVQHIETNFEIGREYDEMDESTDYIAMVQFDAPNDDAMQHKIEKINRIIKHNLVWG</sequence>
<feature type="domain" description="ATP-grasp" evidence="5">
    <location>
        <begin position="111"/>
        <end position="308"/>
    </location>
</feature>
<dbReference type="Gene3D" id="3.30.470.20">
    <property type="entry name" value="ATP-grasp fold, B domain"/>
    <property type="match status" value="1"/>
</dbReference>
<dbReference type="SUPFAM" id="SSF56059">
    <property type="entry name" value="Glutathione synthetase ATP-binding domain-like"/>
    <property type="match status" value="1"/>
</dbReference>
<keyword evidence="1 6" id="KW-0436">Ligase</keyword>
<dbReference type="GO" id="GO:0005524">
    <property type="term" value="F:ATP binding"/>
    <property type="evidence" value="ECO:0007669"/>
    <property type="project" value="UniProtKB-UniRule"/>
</dbReference>
<dbReference type="PANTHER" id="PTHR43585">
    <property type="entry name" value="FUMIPYRROLE BIOSYNTHESIS PROTEIN C"/>
    <property type="match status" value="1"/>
</dbReference>